<evidence type="ECO:0000256" key="12">
    <source>
        <dbReference type="ARBA" id="ARBA00023012"/>
    </source>
</evidence>
<dbReference type="InterPro" id="IPR003594">
    <property type="entry name" value="HATPase_dom"/>
</dbReference>
<dbReference type="InterPro" id="IPR050398">
    <property type="entry name" value="HssS/ArlS-like"/>
</dbReference>
<proteinExistence type="predicted"/>
<keyword evidence="8" id="KW-0547">Nucleotide-binding</keyword>
<dbReference type="SMART" id="SM00388">
    <property type="entry name" value="HisKA"/>
    <property type="match status" value="1"/>
</dbReference>
<keyword evidence="7 14" id="KW-0812">Transmembrane</keyword>
<reference evidence="18" key="1">
    <citation type="journal article" date="2019" name="Int. J. Syst. Evol. Microbiol.">
        <title>The Global Catalogue of Microorganisms (GCM) 10K type strain sequencing project: providing services to taxonomists for standard genome sequencing and annotation.</title>
        <authorList>
            <consortium name="The Broad Institute Genomics Platform"/>
            <consortium name="The Broad Institute Genome Sequencing Center for Infectious Disease"/>
            <person name="Wu L."/>
            <person name="Ma J."/>
        </authorList>
    </citation>
    <scope>NUCLEOTIDE SEQUENCE [LARGE SCALE GENOMIC DNA]</scope>
    <source>
        <strain evidence="18">TISTR 1535</strain>
    </source>
</reference>
<keyword evidence="18" id="KW-1185">Reference proteome</keyword>
<keyword evidence="12" id="KW-0902">Two-component regulatory system</keyword>
<keyword evidence="11 14" id="KW-1133">Transmembrane helix</keyword>
<feature type="domain" description="Histidine kinase" evidence="15">
    <location>
        <begin position="146"/>
        <end position="361"/>
    </location>
</feature>
<dbReference type="Pfam" id="PF02518">
    <property type="entry name" value="HATPase_c"/>
    <property type="match status" value="1"/>
</dbReference>
<dbReference type="InterPro" id="IPR004358">
    <property type="entry name" value="Sig_transdc_His_kin-like_C"/>
</dbReference>
<keyword evidence="5" id="KW-0597">Phosphoprotein</keyword>
<dbReference type="InterPro" id="IPR003660">
    <property type="entry name" value="HAMP_dom"/>
</dbReference>
<dbReference type="SUPFAM" id="SSF55874">
    <property type="entry name" value="ATPase domain of HSP90 chaperone/DNA topoisomerase II/histidine kinase"/>
    <property type="match status" value="1"/>
</dbReference>
<dbReference type="Gene3D" id="6.10.340.10">
    <property type="match status" value="1"/>
</dbReference>
<comment type="subcellular location">
    <subcellularLocation>
        <location evidence="2">Cell membrane</location>
        <topology evidence="2">Multi-pass membrane protein</topology>
    </subcellularLocation>
</comment>
<dbReference type="Pfam" id="PF00672">
    <property type="entry name" value="HAMP"/>
    <property type="match status" value="1"/>
</dbReference>
<evidence type="ECO:0000256" key="2">
    <source>
        <dbReference type="ARBA" id="ARBA00004651"/>
    </source>
</evidence>
<dbReference type="EC" id="2.7.13.3" evidence="3"/>
<feature type="transmembrane region" description="Helical" evidence="14">
    <location>
        <begin position="20"/>
        <end position="44"/>
    </location>
</feature>
<dbReference type="Proteomes" id="UP001597502">
    <property type="component" value="Unassembled WGS sequence"/>
</dbReference>
<evidence type="ECO:0000313" key="17">
    <source>
        <dbReference type="EMBL" id="MFD2760267.1"/>
    </source>
</evidence>
<sequence>MFKRLLSLLPKGFLWRLSALNIIMIAIAILLSGLAIYQTACFLVDSMGSLEGLQQKRFNTTLFQYLLIFAITIFLSGSLLHYYLTKKLITPIKDLIDATKQLKKGKYPSPAEETAQGEVGELVTHFNGLVRQLKAGDENRQKMIADLSHELRTPLTNLNGYLKALRDGDMEGNQALYDALHKEARHLTDMTEQIELLKEWGDMSSRVYTEYNEADMAEVIEQCAVMFQWKLEQEQLNIRVEVESCNMSIHRDGIRQVISNLIENAIYYYQGEGTISLKGTWVNGYYHVSVSGPGERIPEQDQDQDRIFERFYRGDAARSHKTGGGLGLAIAKEIIEQHNGRIGLTTDAFDNVFWFSLPVGRT</sequence>
<comment type="catalytic activity">
    <reaction evidence="1">
        <text>ATP + protein L-histidine = ADP + protein N-phospho-L-histidine.</text>
        <dbReference type="EC" id="2.7.13.3"/>
    </reaction>
</comment>
<dbReference type="CDD" id="cd06225">
    <property type="entry name" value="HAMP"/>
    <property type="match status" value="1"/>
</dbReference>
<evidence type="ECO:0000256" key="14">
    <source>
        <dbReference type="SAM" id="Phobius"/>
    </source>
</evidence>
<evidence type="ECO:0000259" key="15">
    <source>
        <dbReference type="PROSITE" id="PS50109"/>
    </source>
</evidence>
<dbReference type="SUPFAM" id="SSF158472">
    <property type="entry name" value="HAMP domain-like"/>
    <property type="match status" value="1"/>
</dbReference>
<comment type="caution">
    <text evidence="17">The sequence shown here is derived from an EMBL/GenBank/DDBJ whole genome shotgun (WGS) entry which is preliminary data.</text>
</comment>
<evidence type="ECO:0000256" key="13">
    <source>
        <dbReference type="ARBA" id="ARBA00023136"/>
    </source>
</evidence>
<dbReference type="PROSITE" id="PS50885">
    <property type="entry name" value="HAMP"/>
    <property type="match status" value="1"/>
</dbReference>
<organism evidence="17 18">
    <name type="scientific">Lentibacillus juripiscarius</name>
    <dbReference type="NCBI Taxonomy" id="257446"/>
    <lineage>
        <taxon>Bacteria</taxon>
        <taxon>Bacillati</taxon>
        <taxon>Bacillota</taxon>
        <taxon>Bacilli</taxon>
        <taxon>Bacillales</taxon>
        <taxon>Bacillaceae</taxon>
        <taxon>Lentibacillus</taxon>
    </lineage>
</organism>
<evidence type="ECO:0000256" key="11">
    <source>
        <dbReference type="ARBA" id="ARBA00022989"/>
    </source>
</evidence>
<evidence type="ECO:0000256" key="10">
    <source>
        <dbReference type="ARBA" id="ARBA00022840"/>
    </source>
</evidence>
<dbReference type="SMART" id="SM00387">
    <property type="entry name" value="HATPase_c"/>
    <property type="match status" value="1"/>
</dbReference>
<dbReference type="EMBL" id="JBHUNA010000007">
    <property type="protein sequence ID" value="MFD2760267.1"/>
    <property type="molecule type" value="Genomic_DNA"/>
</dbReference>
<dbReference type="InterPro" id="IPR005467">
    <property type="entry name" value="His_kinase_dom"/>
</dbReference>
<dbReference type="InterPro" id="IPR036890">
    <property type="entry name" value="HATPase_C_sf"/>
</dbReference>
<evidence type="ECO:0000256" key="5">
    <source>
        <dbReference type="ARBA" id="ARBA00022553"/>
    </source>
</evidence>
<dbReference type="SMART" id="SM00304">
    <property type="entry name" value="HAMP"/>
    <property type="match status" value="1"/>
</dbReference>
<gene>
    <name evidence="17" type="ORF">ACFSUO_04665</name>
</gene>
<evidence type="ECO:0000259" key="16">
    <source>
        <dbReference type="PROSITE" id="PS50885"/>
    </source>
</evidence>
<evidence type="ECO:0000256" key="4">
    <source>
        <dbReference type="ARBA" id="ARBA00022475"/>
    </source>
</evidence>
<dbReference type="CDD" id="cd00082">
    <property type="entry name" value="HisKA"/>
    <property type="match status" value="1"/>
</dbReference>
<dbReference type="PANTHER" id="PTHR45528:SF1">
    <property type="entry name" value="SENSOR HISTIDINE KINASE CPXA"/>
    <property type="match status" value="1"/>
</dbReference>
<dbReference type="PRINTS" id="PR00344">
    <property type="entry name" value="BCTRLSENSOR"/>
</dbReference>
<evidence type="ECO:0000313" key="18">
    <source>
        <dbReference type="Proteomes" id="UP001597502"/>
    </source>
</evidence>
<evidence type="ECO:0000256" key="9">
    <source>
        <dbReference type="ARBA" id="ARBA00022777"/>
    </source>
</evidence>
<evidence type="ECO:0000256" key="7">
    <source>
        <dbReference type="ARBA" id="ARBA00022692"/>
    </source>
</evidence>
<evidence type="ECO:0000256" key="6">
    <source>
        <dbReference type="ARBA" id="ARBA00022679"/>
    </source>
</evidence>
<dbReference type="PANTHER" id="PTHR45528">
    <property type="entry name" value="SENSOR HISTIDINE KINASE CPXA"/>
    <property type="match status" value="1"/>
</dbReference>
<keyword evidence="9 17" id="KW-0418">Kinase</keyword>
<evidence type="ECO:0000256" key="1">
    <source>
        <dbReference type="ARBA" id="ARBA00000085"/>
    </source>
</evidence>
<dbReference type="InterPro" id="IPR036097">
    <property type="entry name" value="HisK_dim/P_sf"/>
</dbReference>
<feature type="domain" description="HAMP" evidence="16">
    <location>
        <begin position="86"/>
        <end position="138"/>
    </location>
</feature>
<keyword evidence="13 14" id="KW-0472">Membrane</keyword>
<dbReference type="GO" id="GO:0016301">
    <property type="term" value="F:kinase activity"/>
    <property type="evidence" value="ECO:0007669"/>
    <property type="project" value="UniProtKB-KW"/>
</dbReference>
<keyword evidence="10" id="KW-0067">ATP-binding</keyword>
<dbReference type="Pfam" id="PF00512">
    <property type="entry name" value="HisKA"/>
    <property type="match status" value="1"/>
</dbReference>
<dbReference type="InterPro" id="IPR003661">
    <property type="entry name" value="HisK_dim/P_dom"/>
</dbReference>
<name>A0ABW5V6H0_9BACI</name>
<evidence type="ECO:0000256" key="8">
    <source>
        <dbReference type="ARBA" id="ARBA00022741"/>
    </source>
</evidence>
<dbReference type="Gene3D" id="3.30.565.10">
    <property type="entry name" value="Histidine kinase-like ATPase, C-terminal domain"/>
    <property type="match status" value="1"/>
</dbReference>
<evidence type="ECO:0000256" key="3">
    <source>
        <dbReference type="ARBA" id="ARBA00012438"/>
    </source>
</evidence>
<feature type="transmembrane region" description="Helical" evidence="14">
    <location>
        <begin position="65"/>
        <end position="84"/>
    </location>
</feature>
<keyword evidence="4" id="KW-1003">Cell membrane</keyword>
<dbReference type="SUPFAM" id="SSF47384">
    <property type="entry name" value="Homodimeric domain of signal transducing histidine kinase"/>
    <property type="match status" value="1"/>
</dbReference>
<dbReference type="Gene3D" id="1.10.287.130">
    <property type="match status" value="1"/>
</dbReference>
<dbReference type="PROSITE" id="PS50109">
    <property type="entry name" value="HIS_KIN"/>
    <property type="match status" value="1"/>
</dbReference>
<accession>A0ABW5V6H0</accession>
<keyword evidence="6" id="KW-0808">Transferase</keyword>
<dbReference type="CDD" id="cd00075">
    <property type="entry name" value="HATPase"/>
    <property type="match status" value="1"/>
</dbReference>
<protein>
    <recommendedName>
        <fullName evidence="3">histidine kinase</fullName>
        <ecNumber evidence="3">2.7.13.3</ecNumber>
    </recommendedName>
</protein>